<sequence>MAPSNKKKGAAAQIKIAADNRKARHAYEIGDTLETGIELKGTEVKALREGRANIGESYASIENGELYLINSYIPVYEAANRFNHAPRRPRKLLVHARELAKLHAAIQRDGMTLVPLKIYFNDRGRAKLELAVARGRKAHDKRHEQKKRDWQRDKARLMRERG</sequence>
<gene>
    <name evidence="3 5" type="primary">smpB</name>
    <name evidence="5" type="ORF">GTQ45_08600</name>
</gene>
<proteinExistence type="inferred from homology"/>
<dbReference type="OrthoDB" id="9805462at2"/>
<protein>
    <recommendedName>
        <fullName evidence="3">SsrA-binding protein</fullName>
    </recommendedName>
    <alternativeName>
        <fullName evidence="3">Small protein B</fullName>
    </alternativeName>
</protein>
<evidence type="ECO:0000313" key="6">
    <source>
        <dbReference type="Proteomes" id="UP000470384"/>
    </source>
</evidence>
<evidence type="ECO:0000256" key="3">
    <source>
        <dbReference type="HAMAP-Rule" id="MF_00023"/>
    </source>
</evidence>
<dbReference type="HAMAP" id="MF_00023">
    <property type="entry name" value="SmpB"/>
    <property type="match status" value="1"/>
</dbReference>
<dbReference type="PANTHER" id="PTHR30308">
    <property type="entry name" value="TMRNA-BINDING COMPONENT OF TRANS-TRANSLATION TAGGING COMPLEX"/>
    <property type="match status" value="1"/>
</dbReference>
<dbReference type="InterPro" id="IPR020081">
    <property type="entry name" value="SsrA-bd_prot_CS"/>
</dbReference>
<comment type="function">
    <text evidence="3">Required for rescue of stalled ribosomes mediated by trans-translation. Binds to transfer-messenger RNA (tmRNA), required for stable association of tmRNA with ribosomes. tmRNA and SmpB together mimic tRNA shape, replacing the anticodon stem-loop with SmpB. tmRNA is encoded by the ssrA gene; the 2 termini fold to resemble tRNA(Ala) and it encodes a 'tag peptide', a short internal open reading frame. During trans-translation Ala-aminoacylated tmRNA acts like a tRNA, entering the A-site of stalled ribosomes, displacing the stalled mRNA. The ribosome then switches to translate the ORF on the tmRNA; the nascent peptide is terminated with the 'tag peptide' encoded by the tmRNA and targeted for degradation. The ribosome is freed to recommence translation, which seems to be the essential function of trans-translation.</text>
</comment>
<dbReference type="Pfam" id="PF01668">
    <property type="entry name" value="SmpB"/>
    <property type="match status" value="1"/>
</dbReference>
<keyword evidence="1 3" id="KW-0963">Cytoplasm</keyword>
<dbReference type="PROSITE" id="PS01317">
    <property type="entry name" value="SSRP"/>
    <property type="match status" value="1"/>
</dbReference>
<dbReference type="GO" id="GO:0070929">
    <property type="term" value="P:trans-translation"/>
    <property type="evidence" value="ECO:0007669"/>
    <property type="project" value="UniProtKB-UniRule"/>
</dbReference>
<dbReference type="PANTHER" id="PTHR30308:SF2">
    <property type="entry name" value="SSRA-BINDING PROTEIN"/>
    <property type="match status" value="1"/>
</dbReference>
<dbReference type="EMBL" id="WXYQ01000006">
    <property type="protein sequence ID" value="NBG95791.1"/>
    <property type="molecule type" value="Genomic_DNA"/>
</dbReference>
<dbReference type="GeneID" id="300654494"/>
<dbReference type="AlphaFoldDB" id="A0A845QCQ2"/>
<evidence type="ECO:0000256" key="2">
    <source>
        <dbReference type="ARBA" id="ARBA00022884"/>
    </source>
</evidence>
<comment type="similarity">
    <text evidence="3">Belongs to the SmpB family.</text>
</comment>
<dbReference type="SUPFAM" id="SSF74982">
    <property type="entry name" value="Small protein B (SmpB)"/>
    <property type="match status" value="1"/>
</dbReference>
<feature type="region of interest" description="Disordered" evidence="4">
    <location>
        <begin position="136"/>
        <end position="162"/>
    </location>
</feature>
<dbReference type="GO" id="GO:0003723">
    <property type="term" value="F:RNA binding"/>
    <property type="evidence" value="ECO:0007669"/>
    <property type="project" value="UniProtKB-UniRule"/>
</dbReference>
<accession>A0A845QCQ2</accession>
<comment type="caution">
    <text evidence="5">The sequence shown here is derived from an EMBL/GenBank/DDBJ whole genome shotgun (WGS) entry which is preliminary data.</text>
</comment>
<dbReference type="Proteomes" id="UP000470384">
    <property type="component" value="Unassembled WGS sequence"/>
</dbReference>
<dbReference type="Gene3D" id="2.40.280.10">
    <property type="match status" value="1"/>
</dbReference>
<evidence type="ECO:0000256" key="4">
    <source>
        <dbReference type="SAM" id="MobiDB-lite"/>
    </source>
</evidence>
<dbReference type="RefSeq" id="WP_027837719.1">
    <property type="nucleotide sequence ID" value="NZ_BMHN01000001.1"/>
</dbReference>
<evidence type="ECO:0000313" key="5">
    <source>
        <dbReference type="EMBL" id="NBG95791.1"/>
    </source>
</evidence>
<organism evidence="5 6">
    <name type="scientific">Pyruvatibacter mobilis</name>
    <dbReference type="NCBI Taxonomy" id="1712261"/>
    <lineage>
        <taxon>Bacteria</taxon>
        <taxon>Pseudomonadati</taxon>
        <taxon>Pseudomonadota</taxon>
        <taxon>Alphaproteobacteria</taxon>
        <taxon>Hyphomicrobiales</taxon>
        <taxon>Parvibaculaceae</taxon>
        <taxon>Pyruvatibacter</taxon>
    </lineage>
</organism>
<dbReference type="GO" id="GO:0070930">
    <property type="term" value="P:trans-translation-dependent protein tagging"/>
    <property type="evidence" value="ECO:0007669"/>
    <property type="project" value="TreeGrafter"/>
</dbReference>
<evidence type="ECO:0000256" key="1">
    <source>
        <dbReference type="ARBA" id="ARBA00022490"/>
    </source>
</evidence>
<dbReference type="GO" id="GO:0005829">
    <property type="term" value="C:cytosol"/>
    <property type="evidence" value="ECO:0007669"/>
    <property type="project" value="TreeGrafter"/>
</dbReference>
<name>A0A845QCQ2_9HYPH</name>
<dbReference type="InterPro" id="IPR023620">
    <property type="entry name" value="SmpB"/>
</dbReference>
<dbReference type="InterPro" id="IPR000037">
    <property type="entry name" value="SsrA-bd_prot"/>
</dbReference>
<feature type="compositionally biased region" description="Basic and acidic residues" evidence="4">
    <location>
        <begin position="141"/>
        <end position="162"/>
    </location>
</feature>
<comment type="subcellular location">
    <subcellularLocation>
        <location evidence="3">Cytoplasm</location>
    </subcellularLocation>
    <text evidence="3">The tmRNA-SmpB complex associates with stalled 70S ribosomes.</text>
</comment>
<dbReference type="NCBIfam" id="NF003843">
    <property type="entry name" value="PRK05422.1"/>
    <property type="match status" value="1"/>
</dbReference>
<dbReference type="NCBIfam" id="TIGR00086">
    <property type="entry name" value="smpB"/>
    <property type="match status" value="1"/>
</dbReference>
<reference evidence="5 6" key="1">
    <citation type="journal article" date="2016" name="Int. J. Syst. Evol. Microbiol.">
        <title>Pyruvatibacter mobilis gen. nov., sp. nov., a marine bacterium from the culture broth of Picochlorum sp. 122.</title>
        <authorList>
            <person name="Wang G."/>
            <person name="Tang M."/>
            <person name="Wu H."/>
            <person name="Dai S."/>
            <person name="Li T."/>
            <person name="Chen C."/>
            <person name="He H."/>
            <person name="Fan J."/>
            <person name="Xiang W."/>
            <person name="Li X."/>
        </authorList>
    </citation>
    <scope>NUCLEOTIDE SEQUENCE [LARGE SCALE GENOMIC DNA]</scope>
    <source>
        <strain evidence="5 6">GYP-11</strain>
    </source>
</reference>
<keyword evidence="6" id="KW-1185">Reference proteome</keyword>
<keyword evidence="2 3" id="KW-0694">RNA-binding</keyword>
<dbReference type="CDD" id="cd09294">
    <property type="entry name" value="SmpB"/>
    <property type="match status" value="1"/>
</dbReference>